<dbReference type="InterPro" id="IPR001841">
    <property type="entry name" value="Znf_RING"/>
</dbReference>
<name>A0AAV7E0E0_ARIFI</name>
<keyword evidence="1" id="KW-0479">Metal-binding</keyword>
<dbReference type="CDD" id="cd16454">
    <property type="entry name" value="RING-H2_PA-TM-RING"/>
    <property type="match status" value="1"/>
</dbReference>
<feature type="domain" description="RING-type" evidence="5">
    <location>
        <begin position="123"/>
        <end position="165"/>
    </location>
</feature>
<dbReference type="PANTHER" id="PTHR45798">
    <property type="entry name" value="RING-H2 FINGER PROTEIN ATL61-RELATED-RELATED"/>
    <property type="match status" value="1"/>
</dbReference>
<evidence type="ECO:0000313" key="7">
    <source>
        <dbReference type="Proteomes" id="UP000825729"/>
    </source>
</evidence>
<accession>A0AAV7E0E0</accession>
<dbReference type="SUPFAM" id="SSF57850">
    <property type="entry name" value="RING/U-box"/>
    <property type="match status" value="1"/>
</dbReference>
<dbReference type="AlphaFoldDB" id="A0AAV7E0E0"/>
<organism evidence="6 7">
    <name type="scientific">Aristolochia fimbriata</name>
    <name type="common">White veined hardy Dutchman's pipe vine</name>
    <dbReference type="NCBI Taxonomy" id="158543"/>
    <lineage>
        <taxon>Eukaryota</taxon>
        <taxon>Viridiplantae</taxon>
        <taxon>Streptophyta</taxon>
        <taxon>Embryophyta</taxon>
        <taxon>Tracheophyta</taxon>
        <taxon>Spermatophyta</taxon>
        <taxon>Magnoliopsida</taxon>
        <taxon>Magnoliidae</taxon>
        <taxon>Piperales</taxon>
        <taxon>Aristolochiaceae</taxon>
        <taxon>Aristolochia</taxon>
    </lineage>
</organism>
<keyword evidence="7" id="KW-1185">Reference proteome</keyword>
<evidence type="ECO:0000256" key="1">
    <source>
        <dbReference type="ARBA" id="ARBA00022723"/>
    </source>
</evidence>
<comment type="caution">
    <text evidence="6">The sequence shown here is derived from an EMBL/GenBank/DDBJ whole genome shotgun (WGS) entry which is preliminary data.</text>
</comment>
<dbReference type="InterPro" id="IPR013083">
    <property type="entry name" value="Znf_RING/FYVE/PHD"/>
</dbReference>
<dbReference type="Gene3D" id="3.30.40.10">
    <property type="entry name" value="Zinc/RING finger domain, C3HC4 (zinc finger)"/>
    <property type="match status" value="1"/>
</dbReference>
<evidence type="ECO:0000256" key="4">
    <source>
        <dbReference type="PROSITE-ProRule" id="PRU00175"/>
    </source>
</evidence>
<proteinExistence type="predicted"/>
<dbReference type="PANTHER" id="PTHR45798:SF97">
    <property type="entry name" value="ALCOHOL-SENSITIVE RING FINGER PROTEIN 1"/>
    <property type="match status" value="1"/>
</dbReference>
<dbReference type="Proteomes" id="UP000825729">
    <property type="component" value="Unassembled WGS sequence"/>
</dbReference>
<dbReference type="EMBL" id="JAINDJ010000008">
    <property type="protein sequence ID" value="KAG9440868.1"/>
    <property type="molecule type" value="Genomic_DNA"/>
</dbReference>
<dbReference type="SMART" id="SM00184">
    <property type="entry name" value="RING"/>
    <property type="match status" value="1"/>
</dbReference>
<protein>
    <recommendedName>
        <fullName evidence="5">RING-type domain-containing protein</fullName>
    </recommendedName>
</protein>
<dbReference type="InterPro" id="IPR052788">
    <property type="entry name" value="RING-type_E3_ligase_ATL"/>
</dbReference>
<keyword evidence="3" id="KW-0862">Zinc</keyword>
<reference evidence="6 7" key="1">
    <citation type="submission" date="2021-07" db="EMBL/GenBank/DDBJ databases">
        <title>The Aristolochia fimbriata genome: insights into angiosperm evolution, floral development and chemical biosynthesis.</title>
        <authorList>
            <person name="Jiao Y."/>
        </authorList>
    </citation>
    <scope>NUCLEOTIDE SEQUENCE [LARGE SCALE GENOMIC DNA]</scope>
    <source>
        <strain evidence="6">IBCAS-2021</strain>
        <tissue evidence="6">Leaf</tissue>
    </source>
</reference>
<dbReference type="PROSITE" id="PS50089">
    <property type="entry name" value="ZF_RING_2"/>
    <property type="match status" value="1"/>
</dbReference>
<evidence type="ECO:0000313" key="6">
    <source>
        <dbReference type="EMBL" id="KAG9440868.1"/>
    </source>
</evidence>
<evidence type="ECO:0000256" key="2">
    <source>
        <dbReference type="ARBA" id="ARBA00022771"/>
    </source>
</evidence>
<dbReference type="GO" id="GO:0008270">
    <property type="term" value="F:zinc ion binding"/>
    <property type="evidence" value="ECO:0007669"/>
    <property type="project" value="UniProtKB-KW"/>
</dbReference>
<gene>
    <name evidence="6" type="ORF">H6P81_021033</name>
</gene>
<evidence type="ECO:0000256" key="3">
    <source>
        <dbReference type="ARBA" id="ARBA00022833"/>
    </source>
</evidence>
<sequence length="173" mass="19518">MTDDQGRPLDNLRSLDLDFDLHHDFLHYSYVGNVVDEALSRLRLDSHPLADELHLIVTDLVLTALSGYLQHYYDTDVFGCVVRIRVEEEKLTTVEVLSDCARAYFEGYVRVGASVGGMLDGPCAICLDDLSAGDEIGRTTRCGHCFHFDCIARWLCRHMSCPMCRTGVKRPTF</sequence>
<evidence type="ECO:0000259" key="5">
    <source>
        <dbReference type="PROSITE" id="PS50089"/>
    </source>
</evidence>
<keyword evidence="2 4" id="KW-0863">Zinc-finger</keyword>
<dbReference type="Pfam" id="PF13639">
    <property type="entry name" value="zf-RING_2"/>
    <property type="match status" value="1"/>
</dbReference>